<dbReference type="eggNOG" id="COG4106">
    <property type="taxonomic scope" value="Bacteria"/>
</dbReference>
<dbReference type="Proteomes" id="UP000002572">
    <property type="component" value="Chromosome"/>
</dbReference>
<dbReference type="InParanoid" id="E6W1C0"/>
<dbReference type="KEGG" id="din:Selin_0628"/>
<name>E6W1C0_DESIS</name>
<sequence>MVFQTRKGRAYWRCFRCALIFMDSEHLPDRQTERGVYEKHQNHLGHAGYVNFLRRILDPALVYLHPGMRGLDYGCGPGPTLSQLLEFHGISCENYDPLFFPSCPAGPFDFIFATECFEHFHRPMEQLQHLSLLLKPGGWLFVMTQLWDESINFTDWYYKCDPTHVSFYHRQTITYLCREYGLRLIEEQQQRVLLLRKR</sequence>
<keyword evidence="1" id="KW-0489">Methyltransferase</keyword>
<keyword evidence="1" id="KW-0808">Transferase</keyword>
<proteinExistence type="predicted"/>
<organism evidence="1 2">
    <name type="scientific">Desulfurispirillum indicum (strain ATCC BAA-1389 / DSM 22839 / S5)</name>
    <dbReference type="NCBI Taxonomy" id="653733"/>
    <lineage>
        <taxon>Bacteria</taxon>
        <taxon>Pseudomonadati</taxon>
        <taxon>Chrysiogenota</taxon>
        <taxon>Chrysiogenia</taxon>
        <taxon>Chrysiogenales</taxon>
        <taxon>Chrysiogenaceae</taxon>
        <taxon>Desulfurispirillum</taxon>
    </lineage>
</organism>
<dbReference type="RefSeq" id="WP_013505264.1">
    <property type="nucleotide sequence ID" value="NC_014836.1"/>
</dbReference>
<dbReference type="Gene3D" id="3.40.50.150">
    <property type="entry name" value="Vaccinia Virus protein VP39"/>
    <property type="match status" value="1"/>
</dbReference>
<evidence type="ECO:0000313" key="2">
    <source>
        <dbReference type="Proteomes" id="UP000002572"/>
    </source>
</evidence>
<keyword evidence="2" id="KW-1185">Reference proteome</keyword>
<dbReference type="CDD" id="cd02440">
    <property type="entry name" value="AdoMet_MTases"/>
    <property type="match status" value="1"/>
</dbReference>
<reference evidence="1 2" key="1">
    <citation type="submission" date="2010-12" db="EMBL/GenBank/DDBJ databases">
        <title>Complete sequence of Desulfurispirillum indicum S5.</title>
        <authorList>
            <consortium name="US DOE Joint Genome Institute"/>
            <person name="Lucas S."/>
            <person name="Copeland A."/>
            <person name="Lapidus A."/>
            <person name="Cheng J.-F."/>
            <person name="Goodwin L."/>
            <person name="Pitluck S."/>
            <person name="Chertkov O."/>
            <person name="Held B."/>
            <person name="Detter J.C."/>
            <person name="Han C."/>
            <person name="Tapia R."/>
            <person name="Land M."/>
            <person name="Hauser L."/>
            <person name="Kyrpides N."/>
            <person name="Ivanova N."/>
            <person name="Mikhailova N."/>
            <person name="Haggblom M."/>
            <person name="Rauschenbach I."/>
            <person name="Bini E."/>
            <person name="Woyke T."/>
        </authorList>
    </citation>
    <scope>NUCLEOTIDE SEQUENCE [LARGE SCALE GENOMIC DNA]</scope>
    <source>
        <strain evidence="2">ATCC BAA-1389 / DSM 22839 / S5</strain>
    </source>
</reference>
<dbReference type="EMBL" id="CP002432">
    <property type="protein sequence ID" value="ADU65376.1"/>
    <property type="molecule type" value="Genomic_DNA"/>
</dbReference>
<dbReference type="AlphaFoldDB" id="E6W1C0"/>
<dbReference type="STRING" id="653733.Selin_0628"/>
<dbReference type="Pfam" id="PF13489">
    <property type="entry name" value="Methyltransf_23"/>
    <property type="match status" value="1"/>
</dbReference>
<evidence type="ECO:0000313" key="1">
    <source>
        <dbReference type="EMBL" id="ADU65376.1"/>
    </source>
</evidence>
<dbReference type="SUPFAM" id="SSF53335">
    <property type="entry name" value="S-adenosyl-L-methionine-dependent methyltransferases"/>
    <property type="match status" value="1"/>
</dbReference>
<dbReference type="InterPro" id="IPR029063">
    <property type="entry name" value="SAM-dependent_MTases_sf"/>
</dbReference>
<dbReference type="GO" id="GO:0032259">
    <property type="term" value="P:methylation"/>
    <property type="evidence" value="ECO:0007669"/>
    <property type="project" value="UniProtKB-KW"/>
</dbReference>
<dbReference type="HOGENOM" id="CLU_063353_0_0_0"/>
<dbReference type="GO" id="GO:0008168">
    <property type="term" value="F:methyltransferase activity"/>
    <property type="evidence" value="ECO:0007669"/>
    <property type="project" value="UniProtKB-KW"/>
</dbReference>
<gene>
    <name evidence="1" type="ordered locus">Selin_0628</name>
</gene>
<protein>
    <submittedName>
        <fullName evidence="1">Methyltransferase type 12</fullName>
    </submittedName>
</protein>
<accession>E6W1C0</accession>